<sequence>MTDDVGVRFVYDCISEGSSVEKASSTLASNGISAVVRSRAGSAWKADVLPFEPIYGAVWEELGEEVQYQGMVVERSPAARDFAVAFYNWLGQAGKILSYY</sequence>
<gene>
    <name evidence="1" type="ORF">P171DRAFT_490127</name>
</gene>
<dbReference type="EMBL" id="MU001509">
    <property type="protein sequence ID" value="KAF2439425.1"/>
    <property type="molecule type" value="Genomic_DNA"/>
</dbReference>
<dbReference type="AlphaFoldDB" id="A0A9P4P8P2"/>
<reference evidence="1" key="1">
    <citation type="journal article" date="2020" name="Stud. Mycol.">
        <title>101 Dothideomycetes genomes: a test case for predicting lifestyles and emergence of pathogens.</title>
        <authorList>
            <person name="Haridas S."/>
            <person name="Albert R."/>
            <person name="Binder M."/>
            <person name="Bloem J."/>
            <person name="Labutti K."/>
            <person name="Salamov A."/>
            <person name="Andreopoulos B."/>
            <person name="Baker S."/>
            <person name="Barry K."/>
            <person name="Bills G."/>
            <person name="Bluhm B."/>
            <person name="Cannon C."/>
            <person name="Castanera R."/>
            <person name="Culley D."/>
            <person name="Daum C."/>
            <person name="Ezra D."/>
            <person name="Gonzalez J."/>
            <person name="Henrissat B."/>
            <person name="Kuo A."/>
            <person name="Liang C."/>
            <person name="Lipzen A."/>
            <person name="Lutzoni F."/>
            <person name="Magnuson J."/>
            <person name="Mondo S."/>
            <person name="Nolan M."/>
            <person name="Ohm R."/>
            <person name="Pangilinan J."/>
            <person name="Park H.-J."/>
            <person name="Ramirez L."/>
            <person name="Alfaro M."/>
            <person name="Sun H."/>
            <person name="Tritt A."/>
            <person name="Yoshinaga Y."/>
            <person name="Zwiers L.-H."/>
            <person name="Turgeon B."/>
            <person name="Goodwin S."/>
            <person name="Spatafora J."/>
            <person name="Crous P."/>
            <person name="Grigoriev I."/>
        </authorList>
    </citation>
    <scope>NUCLEOTIDE SEQUENCE</scope>
    <source>
        <strain evidence="1">CBS 690.94</strain>
    </source>
</reference>
<accession>A0A9P4P8P2</accession>
<organism evidence="1 2">
    <name type="scientific">Karstenula rhodostoma CBS 690.94</name>
    <dbReference type="NCBI Taxonomy" id="1392251"/>
    <lineage>
        <taxon>Eukaryota</taxon>
        <taxon>Fungi</taxon>
        <taxon>Dikarya</taxon>
        <taxon>Ascomycota</taxon>
        <taxon>Pezizomycotina</taxon>
        <taxon>Dothideomycetes</taxon>
        <taxon>Pleosporomycetidae</taxon>
        <taxon>Pleosporales</taxon>
        <taxon>Massarineae</taxon>
        <taxon>Didymosphaeriaceae</taxon>
        <taxon>Karstenula</taxon>
    </lineage>
</organism>
<dbReference type="Proteomes" id="UP000799764">
    <property type="component" value="Unassembled WGS sequence"/>
</dbReference>
<proteinExistence type="predicted"/>
<name>A0A9P4P8P2_9PLEO</name>
<comment type="caution">
    <text evidence="1">The sequence shown here is derived from an EMBL/GenBank/DDBJ whole genome shotgun (WGS) entry which is preliminary data.</text>
</comment>
<keyword evidence="2" id="KW-1185">Reference proteome</keyword>
<protein>
    <submittedName>
        <fullName evidence="1">Uncharacterized protein</fullName>
    </submittedName>
</protein>
<evidence type="ECO:0000313" key="2">
    <source>
        <dbReference type="Proteomes" id="UP000799764"/>
    </source>
</evidence>
<dbReference type="OrthoDB" id="9992527at2759"/>
<evidence type="ECO:0000313" key="1">
    <source>
        <dbReference type="EMBL" id="KAF2439425.1"/>
    </source>
</evidence>